<dbReference type="SUPFAM" id="SSF47095">
    <property type="entry name" value="HMG-box"/>
    <property type="match status" value="1"/>
</dbReference>
<keyword evidence="2" id="KW-1185">Reference proteome</keyword>
<dbReference type="InterPro" id="IPR036910">
    <property type="entry name" value="HMG_box_dom_sf"/>
</dbReference>
<evidence type="ECO:0000313" key="1">
    <source>
        <dbReference type="EMBL" id="KAI7733219.1"/>
    </source>
</evidence>
<proteinExistence type="predicted"/>
<dbReference type="EMBL" id="JAMZMK010010065">
    <property type="protein sequence ID" value="KAI7733219.1"/>
    <property type="molecule type" value="Genomic_DNA"/>
</dbReference>
<gene>
    <name evidence="1" type="ORF">M8C21_006183</name>
</gene>
<accession>A0AAD5C337</accession>
<evidence type="ECO:0000313" key="2">
    <source>
        <dbReference type="Proteomes" id="UP001206925"/>
    </source>
</evidence>
<comment type="caution">
    <text evidence="1">The sequence shown here is derived from an EMBL/GenBank/DDBJ whole genome shotgun (WGS) entry which is preliminary data.</text>
</comment>
<sequence>MQAHVEYETAKRHYAPVDCPGHADYVKIEMDRKGFETWKNMSSKERQSYVVQAKIVNDVYYERLLRESEDQMCSCVDEEADSAEVGKFDK</sequence>
<dbReference type="AlphaFoldDB" id="A0AAD5C337"/>
<organism evidence="1 2">
    <name type="scientific">Ambrosia artemisiifolia</name>
    <name type="common">Common ragweed</name>
    <dbReference type="NCBI Taxonomy" id="4212"/>
    <lineage>
        <taxon>Eukaryota</taxon>
        <taxon>Viridiplantae</taxon>
        <taxon>Streptophyta</taxon>
        <taxon>Embryophyta</taxon>
        <taxon>Tracheophyta</taxon>
        <taxon>Spermatophyta</taxon>
        <taxon>Magnoliopsida</taxon>
        <taxon>eudicotyledons</taxon>
        <taxon>Gunneridae</taxon>
        <taxon>Pentapetalae</taxon>
        <taxon>asterids</taxon>
        <taxon>campanulids</taxon>
        <taxon>Asterales</taxon>
        <taxon>Asteraceae</taxon>
        <taxon>Asteroideae</taxon>
        <taxon>Heliantheae alliance</taxon>
        <taxon>Heliantheae</taxon>
        <taxon>Ambrosia</taxon>
    </lineage>
</organism>
<name>A0AAD5C337_AMBAR</name>
<feature type="non-terminal residue" evidence="1">
    <location>
        <position position="1"/>
    </location>
</feature>
<protein>
    <submittedName>
        <fullName evidence="1">Uncharacterized protein</fullName>
    </submittedName>
</protein>
<reference evidence="1" key="1">
    <citation type="submission" date="2022-06" db="EMBL/GenBank/DDBJ databases">
        <title>Uncovering the hologenomic basis of an extraordinary plant invasion.</title>
        <authorList>
            <person name="Bieker V.C."/>
            <person name="Martin M.D."/>
            <person name="Gilbert T."/>
            <person name="Hodgins K."/>
            <person name="Battlay P."/>
            <person name="Petersen B."/>
            <person name="Wilson J."/>
        </authorList>
    </citation>
    <scope>NUCLEOTIDE SEQUENCE</scope>
    <source>
        <strain evidence="1">AA19_3_7</strain>
        <tissue evidence="1">Leaf</tissue>
    </source>
</reference>
<dbReference type="Proteomes" id="UP001206925">
    <property type="component" value="Unassembled WGS sequence"/>
</dbReference>